<gene>
    <name evidence="2" type="ORF">AVDCRST_MAG87-1270</name>
</gene>
<proteinExistence type="predicted"/>
<keyword evidence="2" id="KW-0560">Oxidoreductase</keyword>
<feature type="non-terminal residue" evidence="2">
    <location>
        <position position="1"/>
    </location>
</feature>
<organism evidence="2">
    <name type="scientific">uncultured Thermomicrobiales bacterium</name>
    <dbReference type="NCBI Taxonomy" id="1645740"/>
    <lineage>
        <taxon>Bacteria</taxon>
        <taxon>Pseudomonadati</taxon>
        <taxon>Thermomicrobiota</taxon>
        <taxon>Thermomicrobia</taxon>
        <taxon>Thermomicrobiales</taxon>
        <taxon>environmental samples</taxon>
    </lineage>
</organism>
<evidence type="ECO:0000313" key="2">
    <source>
        <dbReference type="EMBL" id="CAA9556948.1"/>
    </source>
</evidence>
<protein>
    <submittedName>
        <fullName evidence="2">Aerobic carbon monoxide dehydrogenase (Quinone), small chain</fullName>
        <ecNumber evidence="2">1.2.5.3</ecNumber>
    </submittedName>
</protein>
<dbReference type="EMBL" id="CADCWJ010000288">
    <property type="protein sequence ID" value="CAA9556948.1"/>
    <property type="molecule type" value="Genomic_DNA"/>
</dbReference>
<feature type="non-terminal residue" evidence="2">
    <location>
        <position position="166"/>
    </location>
</feature>
<name>A0A6J4USU0_9BACT</name>
<feature type="region of interest" description="Disordered" evidence="1">
    <location>
        <begin position="71"/>
        <end position="90"/>
    </location>
</feature>
<dbReference type="GO" id="GO:0008805">
    <property type="term" value="F:carbon-monoxide oxygenase activity"/>
    <property type="evidence" value="ECO:0007669"/>
    <property type="project" value="UniProtKB-EC"/>
</dbReference>
<accession>A0A6J4USU0</accession>
<evidence type="ECO:0000256" key="1">
    <source>
        <dbReference type="SAM" id="MobiDB-lite"/>
    </source>
</evidence>
<dbReference type="AlphaFoldDB" id="A0A6J4USU0"/>
<sequence length="166" mass="18998">GRCHHPRVNGHGYGQWAGAFGGSRAAYAPRPLSSGRAGADRNPRWLRHEPVRGVRCHHRWRDDEVVHEVRGPGRRRHHSNDRGRCGKRGLSSGSGRILGNAWSPVRLLHPWNDHVHDRLARTQPEPVRRRDSPRARRQLLPLHWISEHCAIGSVRGGQDERWRADL</sequence>
<reference evidence="2" key="1">
    <citation type="submission" date="2020-02" db="EMBL/GenBank/DDBJ databases">
        <authorList>
            <person name="Meier V. D."/>
        </authorList>
    </citation>
    <scope>NUCLEOTIDE SEQUENCE</scope>
    <source>
        <strain evidence="2">AVDCRST_MAG87</strain>
    </source>
</reference>
<dbReference type="EC" id="1.2.5.3" evidence="2"/>